<evidence type="ECO:0000256" key="3">
    <source>
        <dbReference type="ARBA" id="ARBA00022692"/>
    </source>
</evidence>
<organism evidence="8 9">
    <name type="scientific">Streptomyces chryseus</name>
    <dbReference type="NCBI Taxonomy" id="68186"/>
    <lineage>
        <taxon>Bacteria</taxon>
        <taxon>Bacillati</taxon>
        <taxon>Actinomycetota</taxon>
        <taxon>Actinomycetes</taxon>
        <taxon>Kitasatosporales</taxon>
        <taxon>Streptomycetaceae</taxon>
        <taxon>Streptomyces</taxon>
    </lineage>
</organism>
<proteinExistence type="predicted"/>
<keyword evidence="4 7" id="KW-1133">Transmembrane helix</keyword>
<comment type="subcellular location">
    <subcellularLocation>
        <location evidence="1">Cell membrane</location>
        <topology evidence="1">Multi-pass membrane protein</topology>
    </subcellularLocation>
</comment>
<evidence type="ECO:0000256" key="5">
    <source>
        <dbReference type="ARBA" id="ARBA00023136"/>
    </source>
</evidence>
<comment type="caution">
    <text evidence="8">The sequence shown here is derived from an EMBL/GenBank/DDBJ whole genome shotgun (WGS) entry which is preliminary data.</text>
</comment>
<feature type="transmembrane region" description="Helical" evidence="7">
    <location>
        <begin position="144"/>
        <end position="165"/>
    </location>
</feature>
<dbReference type="EMBL" id="BMVO01000007">
    <property type="protein sequence ID" value="GHB03651.1"/>
    <property type="molecule type" value="Genomic_DNA"/>
</dbReference>
<dbReference type="InterPro" id="IPR017039">
    <property type="entry name" value="Virul_fac_BrkB"/>
</dbReference>
<evidence type="ECO:0000256" key="7">
    <source>
        <dbReference type="SAM" id="Phobius"/>
    </source>
</evidence>
<evidence type="ECO:0000313" key="8">
    <source>
        <dbReference type="EMBL" id="GHB03651.1"/>
    </source>
</evidence>
<keyword evidence="5 7" id="KW-0472">Membrane</keyword>
<feature type="compositionally biased region" description="Gly residues" evidence="6">
    <location>
        <begin position="315"/>
        <end position="325"/>
    </location>
</feature>
<dbReference type="RefSeq" id="WP_138898448.1">
    <property type="nucleotide sequence ID" value="NZ_BMVO01000007.1"/>
</dbReference>
<dbReference type="PANTHER" id="PTHR30213">
    <property type="entry name" value="INNER MEMBRANE PROTEIN YHJD"/>
    <property type="match status" value="1"/>
</dbReference>
<name>A0ABQ3DK88_9ACTN</name>
<feature type="transmembrane region" description="Helical" evidence="7">
    <location>
        <begin position="96"/>
        <end position="116"/>
    </location>
</feature>
<feature type="region of interest" description="Disordered" evidence="6">
    <location>
        <begin position="285"/>
        <end position="370"/>
    </location>
</feature>
<evidence type="ECO:0000256" key="1">
    <source>
        <dbReference type="ARBA" id="ARBA00004651"/>
    </source>
</evidence>
<dbReference type="PANTHER" id="PTHR30213:SF1">
    <property type="entry name" value="INNER MEMBRANE PROTEIN YHJD"/>
    <property type="match status" value="1"/>
</dbReference>
<gene>
    <name evidence="8" type="ORF">GCM10010346_28110</name>
</gene>
<feature type="transmembrane region" description="Helical" evidence="7">
    <location>
        <begin position="220"/>
        <end position="238"/>
    </location>
</feature>
<protein>
    <submittedName>
        <fullName evidence="8">Membrane protein</fullName>
    </submittedName>
</protein>
<dbReference type="Proteomes" id="UP000599437">
    <property type="component" value="Unassembled WGS sequence"/>
</dbReference>
<sequence length="370" mass="38075">MDWLKNLPVVGPFVTRLTFTHAWRTYETLDRAHWTRLAAAITFISFLALFPLITVAAAIGAALLSDDQLRRMEDKIAEQVPGISGQLDLAALVDNAGTVGVVAGALLLFTGIGWVGSMRECLRAVWDLDDTDEGNPFLRKLKDAGVLAGLGLIGLSSWAASSIGSTAVDWTAEQAGVSQSGAGGVLLRIAALALAVGADFLILLYVLTLLPGVHPVRHRLITASLIGAVGFELLKVLLGSYMKGVAAKSMYGAFGVPVALLLWINFTAKLLLCCAAWTATRRAGELEADEDRTDEDADGPRGDGARDDGARDGAAGDGASPGDGGRPSVARDPAGGPPPGSPPPRGPARPGTPPTGAGGDAPGRASASAG</sequence>
<dbReference type="Pfam" id="PF03631">
    <property type="entry name" value="Virul_fac_BrkB"/>
    <property type="match status" value="1"/>
</dbReference>
<accession>A0ABQ3DK88</accession>
<feature type="transmembrane region" description="Helical" evidence="7">
    <location>
        <begin position="250"/>
        <end position="272"/>
    </location>
</feature>
<feature type="compositionally biased region" description="Basic and acidic residues" evidence="6">
    <location>
        <begin position="298"/>
        <end position="311"/>
    </location>
</feature>
<feature type="transmembrane region" description="Helical" evidence="7">
    <location>
        <begin position="185"/>
        <end position="208"/>
    </location>
</feature>
<keyword evidence="9" id="KW-1185">Reference proteome</keyword>
<evidence type="ECO:0000256" key="4">
    <source>
        <dbReference type="ARBA" id="ARBA00022989"/>
    </source>
</evidence>
<keyword evidence="2" id="KW-1003">Cell membrane</keyword>
<feature type="transmembrane region" description="Helical" evidence="7">
    <location>
        <begin position="37"/>
        <end position="64"/>
    </location>
</feature>
<evidence type="ECO:0000256" key="2">
    <source>
        <dbReference type="ARBA" id="ARBA00022475"/>
    </source>
</evidence>
<evidence type="ECO:0000313" key="9">
    <source>
        <dbReference type="Proteomes" id="UP000599437"/>
    </source>
</evidence>
<evidence type="ECO:0000256" key="6">
    <source>
        <dbReference type="SAM" id="MobiDB-lite"/>
    </source>
</evidence>
<feature type="compositionally biased region" description="Acidic residues" evidence="6">
    <location>
        <begin position="286"/>
        <end position="297"/>
    </location>
</feature>
<reference evidence="9" key="1">
    <citation type="journal article" date="2019" name="Int. J. Syst. Evol. Microbiol.">
        <title>The Global Catalogue of Microorganisms (GCM) 10K type strain sequencing project: providing services to taxonomists for standard genome sequencing and annotation.</title>
        <authorList>
            <consortium name="The Broad Institute Genomics Platform"/>
            <consortium name="The Broad Institute Genome Sequencing Center for Infectious Disease"/>
            <person name="Wu L."/>
            <person name="Ma J."/>
        </authorList>
    </citation>
    <scope>NUCLEOTIDE SEQUENCE [LARGE SCALE GENOMIC DNA]</scope>
    <source>
        <strain evidence="9">JCM 4737</strain>
    </source>
</reference>
<feature type="compositionally biased region" description="Pro residues" evidence="6">
    <location>
        <begin position="335"/>
        <end position="353"/>
    </location>
</feature>
<keyword evidence="3 7" id="KW-0812">Transmembrane</keyword>